<accession>U2ZZ28</accession>
<reference evidence="2 3" key="1">
    <citation type="submission" date="2013-09" db="EMBL/GenBank/DDBJ databases">
        <title>Whole genome shotgun sequence of Novosphingobium tardaugens NBRC 16725.</title>
        <authorList>
            <person name="Isaki S."/>
            <person name="Hosoyama A."/>
            <person name="Tsuchikane K."/>
            <person name="Katsumata H."/>
            <person name="Ando Y."/>
            <person name="Yamazaki S."/>
            <person name="Fujita N."/>
        </authorList>
    </citation>
    <scope>NUCLEOTIDE SEQUENCE [LARGE SCALE GENOMIC DNA]</scope>
    <source>
        <strain evidence="2 3">NBRC 16725</strain>
    </source>
</reference>
<evidence type="ECO:0000313" key="3">
    <source>
        <dbReference type="Proteomes" id="UP000016568"/>
    </source>
</evidence>
<feature type="transmembrane region" description="Helical" evidence="1">
    <location>
        <begin position="23"/>
        <end position="44"/>
    </location>
</feature>
<proteinExistence type="predicted"/>
<dbReference type="EMBL" id="BASZ01000010">
    <property type="protein sequence ID" value="GAD50649.1"/>
    <property type="molecule type" value="Genomic_DNA"/>
</dbReference>
<organism evidence="2 3">
    <name type="scientific">Caenibius tardaugens NBRC 16725</name>
    <dbReference type="NCBI Taxonomy" id="1219035"/>
    <lineage>
        <taxon>Bacteria</taxon>
        <taxon>Pseudomonadati</taxon>
        <taxon>Pseudomonadota</taxon>
        <taxon>Alphaproteobacteria</taxon>
        <taxon>Sphingomonadales</taxon>
        <taxon>Erythrobacteraceae</taxon>
        <taxon>Caenibius</taxon>
    </lineage>
</organism>
<sequence>MERQGDEVHVTTDEVRGGSTPHIVRWVLGISLILAIALLSMTWITGAMSVG</sequence>
<dbReference type="Proteomes" id="UP000016568">
    <property type="component" value="Unassembled WGS sequence"/>
</dbReference>
<keyword evidence="1" id="KW-0472">Membrane</keyword>
<gene>
    <name evidence="2" type="ORF">NT2_10_00940</name>
</gene>
<name>U2ZZ28_9SPHN</name>
<dbReference type="AlphaFoldDB" id="U2ZZ28"/>
<keyword evidence="1" id="KW-1133">Transmembrane helix</keyword>
<protein>
    <submittedName>
        <fullName evidence="2">Uncharacterized protein</fullName>
    </submittedName>
</protein>
<evidence type="ECO:0000256" key="1">
    <source>
        <dbReference type="SAM" id="Phobius"/>
    </source>
</evidence>
<keyword evidence="1" id="KW-0812">Transmembrane</keyword>
<comment type="caution">
    <text evidence="2">The sequence shown here is derived from an EMBL/GenBank/DDBJ whole genome shotgun (WGS) entry which is preliminary data.</text>
</comment>
<keyword evidence="3" id="KW-1185">Reference proteome</keyword>
<evidence type="ECO:0000313" key="2">
    <source>
        <dbReference type="EMBL" id="GAD50649.1"/>
    </source>
</evidence>
<dbReference type="RefSeq" id="WP_021691467.1">
    <property type="nucleotide sequence ID" value="NZ_BASZ01000010.1"/>
</dbReference>